<dbReference type="EMBL" id="DWZD01000029">
    <property type="protein sequence ID" value="HJA78804.1"/>
    <property type="molecule type" value="Genomic_DNA"/>
</dbReference>
<feature type="region of interest" description="Disordered" evidence="1">
    <location>
        <begin position="316"/>
        <end position="336"/>
    </location>
</feature>
<name>A0A9D2HMZ9_9BACT</name>
<feature type="signal peptide" evidence="2">
    <location>
        <begin position="1"/>
        <end position="21"/>
    </location>
</feature>
<evidence type="ECO:0000256" key="2">
    <source>
        <dbReference type="SAM" id="SignalP"/>
    </source>
</evidence>
<comment type="caution">
    <text evidence="3">The sequence shown here is derived from an EMBL/GenBank/DDBJ whole genome shotgun (WGS) entry which is preliminary data.</text>
</comment>
<protein>
    <submittedName>
        <fullName evidence="3">Peptidoglycan glycosyltransferase</fullName>
    </submittedName>
</protein>
<feature type="chain" id="PRO_5038372102" evidence="2">
    <location>
        <begin position="22"/>
        <end position="336"/>
    </location>
</feature>
<evidence type="ECO:0000313" key="3">
    <source>
        <dbReference type="EMBL" id="HJA78804.1"/>
    </source>
</evidence>
<evidence type="ECO:0000256" key="1">
    <source>
        <dbReference type="SAM" id="MobiDB-lite"/>
    </source>
</evidence>
<sequence length="336" mass="36550">MPYLVPLFCLLCLLLARPCPAAPDEETAEPPTLSIRNLTGQELLSIRFSAGGEESFARLDLPPSGEDALENPGGTQDVRLDMGFALWNFRAVRLDRLAGFAACGTHEPACLILVHRNGREEHRRGEVWNLLPEPGSRPVCALTRFHAGMKMRDACDIIEKDAPRDENGAVLTSLGFADLIWAARLTPGTGDPATALLEHLELRQVLQREHLRALLRTLSAQGYGLWQAEFPGMTFDFTEMAAIDEDKRHAILEQGVDLLFAAGTGEATIMAAPKTQIPLLREADAPEQDVQLFTISLQPASRTLLVDIAAYRAERAGEETPAAPGRKGGATEAAGR</sequence>
<reference evidence="3" key="2">
    <citation type="submission" date="2021-04" db="EMBL/GenBank/DDBJ databases">
        <authorList>
            <person name="Gilroy R."/>
        </authorList>
    </citation>
    <scope>NUCLEOTIDE SEQUENCE</scope>
    <source>
        <strain evidence="3">5032</strain>
    </source>
</reference>
<accession>A0A9D2HMZ9</accession>
<keyword evidence="2" id="KW-0732">Signal</keyword>
<gene>
    <name evidence="3" type="ORF">H9784_04425</name>
</gene>
<reference evidence="3" key="1">
    <citation type="journal article" date="2021" name="PeerJ">
        <title>Extensive microbial diversity within the chicken gut microbiome revealed by metagenomics and culture.</title>
        <authorList>
            <person name="Gilroy R."/>
            <person name="Ravi A."/>
            <person name="Getino M."/>
            <person name="Pursley I."/>
            <person name="Horton D.L."/>
            <person name="Alikhan N.F."/>
            <person name="Baker D."/>
            <person name="Gharbi K."/>
            <person name="Hall N."/>
            <person name="Watson M."/>
            <person name="Adriaenssens E.M."/>
            <person name="Foster-Nyarko E."/>
            <person name="Jarju S."/>
            <person name="Secka A."/>
            <person name="Antonio M."/>
            <person name="Oren A."/>
            <person name="Chaudhuri R.R."/>
            <person name="La Ragione R."/>
            <person name="Hildebrand F."/>
            <person name="Pallen M.J."/>
        </authorList>
    </citation>
    <scope>NUCLEOTIDE SEQUENCE</scope>
    <source>
        <strain evidence="3">5032</strain>
    </source>
</reference>
<evidence type="ECO:0000313" key="4">
    <source>
        <dbReference type="Proteomes" id="UP000823821"/>
    </source>
</evidence>
<proteinExistence type="predicted"/>
<dbReference type="AlphaFoldDB" id="A0A9D2HMZ9"/>
<organism evidence="3 4">
    <name type="scientific">Candidatus Desulfovibrio intestinavium</name>
    <dbReference type="NCBI Taxonomy" id="2838534"/>
    <lineage>
        <taxon>Bacteria</taxon>
        <taxon>Pseudomonadati</taxon>
        <taxon>Thermodesulfobacteriota</taxon>
        <taxon>Desulfovibrionia</taxon>
        <taxon>Desulfovibrionales</taxon>
        <taxon>Desulfovibrionaceae</taxon>
        <taxon>Desulfovibrio</taxon>
    </lineage>
</organism>
<dbReference type="Proteomes" id="UP000823821">
    <property type="component" value="Unassembled WGS sequence"/>
</dbReference>